<name>A0A382WHD6_9ZZZZ</name>
<evidence type="ECO:0008006" key="2">
    <source>
        <dbReference type="Google" id="ProtNLM"/>
    </source>
</evidence>
<gene>
    <name evidence="1" type="ORF">METZ01_LOCUS410609</name>
</gene>
<dbReference type="EMBL" id="UINC01159581">
    <property type="protein sequence ID" value="SVD57755.1"/>
    <property type="molecule type" value="Genomic_DNA"/>
</dbReference>
<reference evidence="1" key="1">
    <citation type="submission" date="2018-05" db="EMBL/GenBank/DDBJ databases">
        <authorList>
            <person name="Lanie J.A."/>
            <person name="Ng W.-L."/>
            <person name="Kazmierczak K.M."/>
            <person name="Andrzejewski T.M."/>
            <person name="Davidsen T.M."/>
            <person name="Wayne K.J."/>
            <person name="Tettelin H."/>
            <person name="Glass J.I."/>
            <person name="Rusch D."/>
            <person name="Podicherti R."/>
            <person name="Tsui H.-C.T."/>
            <person name="Winkler M.E."/>
        </authorList>
    </citation>
    <scope>NUCLEOTIDE SEQUENCE</scope>
</reference>
<proteinExistence type="predicted"/>
<dbReference type="AlphaFoldDB" id="A0A382WHD6"/>
<accession>A0A382WHD6</accession>
<evidence type="ECO:0000313" key="1">
    <source>
        <dbReference type="EMBL" id="SVD57755.1"/>
    </source>
</evidence>
<dbReference type="InterPro" id="IPR002347">
    <property type="entry name" value="SDR_fam"/>
</dbReference>
<dbReference type="Pfam" id="PF00106">
    <property type="entry name" value="adh_short"/>
    <property type="match status" value="1"/>
</dbReference>
<organism evidence="1">
    <name type="scientific">marine metagenome</name>
    <dbReference type="NCBI Taxonomy" id="408172"/>
    <lineage>
        <taxon>unclassified sequences</taxon>
        <taxon>metagenomes</taxon>
        <taxon>ecological metagenomes</taxon>
    </lineage>
</organism>
<sequence length="72" mass="8266">MLLKDKNAVVTGCNRGIGKEIVRVFAENGANIWACVRKEKESFTKYIHNLEQKHSININPVYFDLSDTKQIK</sequence>
<dbReference type="Gene3D" id="3.40.50.720">
    <property type="entry name" value="NAD(P)-binding Rossmann-like Domain"/>
    <property type="match status" value="1"/>
</dbReference>
<dbReference type="InterPro" id="IPR036291">
    <property type="entry name" value="NAD(P)-bd_dom_sf"/>
</dbReference>
<dbReference type="SUPFAM" id="SSF51735">
    <property type="entry name" value="NAD(P)-binding Rossmann-fold domains"/>
    <property type="match status" value="1"/>
</dbReference>
<feature type="non-terminal residue" evidence="1">
    <location>
        <position position="72"/>
    </location>
</feature>
<protein>
    <recommendedName>
        <fullName evidence="2">SDR family NAD(P)-dependent oxidoreductase</fullName>
    </recommendedName>
</protein>